<keyword evidence="5" id="KW-1185">Reference proteome</keyword>
<feature type="domain" description="TOTE conflict system primase" evidence="3">
    <location>
        <begin position="160"/>
        <end position="374"/>
    </location>
</feature>
<feature type="region of interest" description="Disordered" evidence="2">
    <location>
        <begin position="389"/>
        <end position="411"/>
    </location>
</feature>
<dbReference type="AlphaFoldDB" id="A0A062XUH6"/>
<dbReference type="Proteomes" id="UP000027284">
    <property type="component" value="Unassembled WGS sequence"/>
</dbReference>
<dbReference type="InterPro" id="IPR011990">
    <property type="entry name" value="TPR-like_helical_dom_sf"/>
</dbReference>
<keyword evidence="1" id="KW-0175">Coiled coil</keyword>
<dbReference type="Pfam" id="PF22548">
    <property type="entry name" value="AEP-TOTE"/>
    <property type="match status" value="1"/>
</dbReference>
<feature type="coiled-coil region" evidence="1">
    <location>
        <begin position="236"/>
        <end position="263"/>
    </location>
</feature>
<protein>
    <recommendedName>
        <fullName evidence="3">TOTE conflict system primase domain-containing protein</fullName>
    </recommendedName>
</protein>
<evidence type="ECO:0000259" key="3">
    <source>
        <dbReference type="Pfam" id="PF22548"/>
    </source>
</evidence>
<dbReference type="RefSeq" id="WP_038050263.1">
    <property type="nucleotide sequence ID" value="NZ_JMFG01000035.1"/>
</dbReference>
<evidence type="ECO:0000313" key="4">
    <source>
        <dbReference type="EMBL" id="KDA53019.1"/>
    </source>
</evidence>
<dbReference type="SMR" id="A0A062XUH6"/>
<gene>
    <name evidence="4" type="ORF">EG19_07855</name>
</gene>
<evidence type="ECO:0000256" key="1">
    <source>
        <dbReference type="SAM" id="Coils"/>
    </source>
</evidence>
<feature type="coiled-coil region" evidence="1">
    <location>
        <begin position="547"/>
        <end position="574"/>
    </location>
</feature>
<dbReference type="EMBL" id="JMFG01000035">
    <property type="protein sequence ID" value="KDA53019.1"/>
    <property type="molecule type" value="Genomic_DNA"/>
</dbReference>
<evidence type="ECO:0000256" key="2">
    <source>
        <dbReference type="SAM" id="MobiDB-lite"/>
    </source>
</evidence>
<dbReference type="STRING" id="1312852.EG19_07855"/>
<sequence>MFEELTEIRNLAAQGDLEQARALFRSRAESRVQVRGGHREWALAAEELGLFGLAEREFNLALRDDPGDVVALQHLVEFAEEKGAVERAVNLLVRLFELAPSAETALRLYTLYQEMGAEPKALELAEKCRALGIPLPRTKKFEEPAVSEEPVIPQDADLFRFLALFGGREDVYARQWFSPSKGEGGYSPVRQPLTPRELRAHLLGEVTLGVYPIRLDGTCLFAALDVDVQKSALEEARRSQALATLLKSELQELTAKIEQRLKEAGLTPIVEDSGYKGRHFWFPLAAPEHASTLVALGRAVIALVQPLLGEHFACEWFPKASRPGTKGLGNLIKLPLGIHRRTGRRSCFLDSQGAPIKKPFEYLRSVPLLTRETILAVLDRHRLATQSEDAAELPVPEEVKEKDSPPAPAPAPPWTAHDFETSPVFRQLLGGCAVLRTLTQKAIEERRLSYDEAIIIAHTFGHLPSGVNAANYLFSLVGTVPQHLRLKSPLRGNPVSCVKIRARIPAVTSRLPCNCVFTQTQDLYPTPLLHVQPEAQSPPGPPPSGELEALVRRLLGLEARMAALARDSAELRRAIVERLRLETQPFVEVAGVTLRLETKDGVDHLVIEKAPTHE</sequence>
<reference evidence="4 5" key="1">
    <citation type="submission" date="2014-04" db="EMBL/GenBank/DDBJ databases">
        <title>The Genome Sequence of Thermoanaerobaculum aquaticum MP-01, The First Cultivated Group 23 Acidobacterium.</title>
        <authorList>
            <person name="Stamps B.W."/>
            <person name="Losey N.A."/>
            <person name="Lawson P.A."/>
            <person name="Stevenson B.S."/>
        </authorList>
    </citation>
    <scope>NUCLEOTIDE SEQUENCE [LARGE SCALE GENOMIC DNA]</scope>
    <source>
        <strain evidence="4 5">MP-01</strain>
    </source>
</reference>
<dbReference type="Gene3D" id="1.25.40.10">
    <property type="entry name" value="Tetratricopeptide repeat domain"/>
    <property type="match status" value="1"/>
</dbReference>
<dbReference type="SUPFAM" id="SSF48452">
    <property type="entry name" value="TPR-like"/>
    <property type="match status" value="1"/>
</dbReference>
<dbReference type="OrthoDB" id="9802848at2"/>
<dbReference type="InterPro" id="IPR054347">
    <property type="entry name" value="TOTE_primase"/>
</dbReference>
<evidence type="ECO:0000313" key="5">
    <source>
        <dbReference type="Proteomes" id="UP000027284"/>
    </source>
</evidence>
<accession>A0A062XUH6</accession>
<organism evidence="4 5">
    <name type="scientific">Thermoanaerobaculum aquaticum</name>
    <dbReference type="NCBI Taxonomy" id="1312852"/>
    <lineage>
        <taxon>Bacteria</taxon>
        <taxon>Pseudomonadati</taxon>
        <taxon>Acidobacteriota</taxon>
        <taxon>Thermoanaerobaculia</taxon>
        <taxon>Thermoanaerobaculales</taxon>
        <taxon>Thermoanaerobaculaceae</taxon>
        <taxon>Thermoanaerobaculum</taxon>
    </lineage>
</organism>
<name>A0A062XUH6_9BACT</name>
<proteinExistence type="predicted"/>
<dbReference type="NCBIfam" id="NF040561">
    <property type="entry name" value="PrimPol_Msp"/>
    <property type="match status" value="1"/>
</dbReference>
<comment type="caution">
    <text evidence="4">The sequence shown here is derived from an EMBL/GenBank/DDBJ whole genome shotgun (WGS) entry which is preliminary data.</text>
</comment>